<dbReference type="InterPro" id="IPR014710">
    <property type="entry name" value="RmlC-like_jellyroll"/>
</dbReference>
<reference evidence="5 6" key="1">
    <citation type="journal article" date="2015" name="Genome Announc.">
        <title>Expanding the biotechnology potential of lactobacilli through comparative genomics of 213 strains and associated genera.</title>
        <authorList>
            <person name="Sun Z."/>
            <person name="Harris H.M."/>
            <person name="McCann A."/>
            <person name="Guo C."/>
            <person name="Argimon S."/>
            <person name="Zhang W."/>
            <person name="Yang X."/>
            <person name="Jeffery I.B."/>
            <person name="Cooney J.C."/>
            <person name="Kagawa T.F."/>
            <person name="Liu W."/>
            <person name="Song Y."/>
            <person name="Salvetti E."/>
            <person name="Wrobel A."/>
            <person name="Rasinkangas P."/>
            <person name="Parkhill J."/>
            <person name="Rea M.C."/>
            <person name="O'Sullivan O."/>
            <person name="Ritari J."/>
            <person name="Douillard F.P."/>
            <person name="Paul Ross R."/>
            <person name="Yang R."/>
            <person name="Briner A.E."/>
            <person name="Felis G.E."/>
            <person name="de Vos W.M."/>
            <person name="Barrangou R."/>
            <person name="Klaenhammer T.R."/>
            <person name="Caufield P.W."/>
            <person name="Cui Y."/>
            <person name="Zhang H."/>
            <person name="O'Toole P.W."/>
        </authorList>
    </citation>
    <scope>NUCLEOTIDE SEQUENCE [LARGE SCALE GENOMIC DNA]</scope>
    <source>
        <strain evidence="5 6">DSM 22697</strain>
    </source>
</reference>
<proteinExistence type="predicted"/>
<protein>
    <submittedName>
        <fullName evidence="5">Sucrose operon repressor</fullName>
    </submittedName>
</protein>
<dbReference type="Pfam" id="PF12833">
    <property type="entry name" value="HTH_18"/>
    <property type="match status" value="1"/>
</dbReference>
<dbReference type="SUPFAM" id="SSF46689">
    <property type="entry name" value="Homeodomain-like"/>
    <property type="match status" value="2"/>
</dbReference>
<dbReference type="PANTHER" id="PTHR43280">
    <property type="entry name" value="ARAC-FAMILY TRANSCRIPTIONAL REGULATOR"/>
    <property type="match status" value="1"/>
</dbReference>
<dbReference type="EMBL" id="AYZJ01000091">
    <property type="protein sequence ID" value="KRN18357.1"/>
    <property type="molecule type" value="Genomic_DNA"/>
</dbReference>
<dbReference type="InterPro" id="IPR003313">
    <property type="entry name" value="AraC-bd"/>
</dbReference>
<keyword evidence="1" id="KW-0805">Transcription regulation</keyword>
<dbReference type="Gene3D" id="2.60.120.10">
    <property type="entry name" value="Jelly Rolls"/>
    <property type="match status" value="1"/>
</dbReference>
<comment type="caution">
    <text evidence="5">The sequence shown here is derived from an EMBL/GenBank/DDBJ whole genome shotgun (WGS) entry which is preliminary data.</text>
</comment>
<dbReference type="OrthoDB" id="9813413at2"/>
<dbReference type="SUPFAM" id="SSF51215">
    <property type="entry name" value="Regulatory protein AraC"/>
    <property type="match status" value="1"/>
</dbReference>
<dbReference type="RefSeq" id="WP_054665613.1">
    <property type="nucleotide sequence ID" value="NZ_AYZJ01000091.1"/>
</dbReference>
<dbReference type="InterPro" id="IPR018062">
    <property type="entry name" value="HTH_AraC-typ_CS"/>
</dbReference>
<dbReference type="InterPro" id="IPR037923">
    <property type="entry name" value="HTH-like"/>
</dbReference>
<dbReference type="GO" id="GO:0043565">
    <property type="term" value="F:sequence-specific DNA binding"/>
    <property type="evidence" value="ECO:0007669"/>
    <property type="project" value="InterPro"/>
</dbReference>
<dbReference type="AlphaFoldDB" id="A0A0R2EWV6"/>
<evidence type="ECO:0000259" key="4">
    <source>
        <dbReference type="PROSITE" id="PS01124"/>
    </source>
</evidence>
<organism evidence="5 6">
    <name type="scientific">Lacticaseibacillus camelliae DSM 22697 = JCM 13995</name>
    <dbReference type="NCBI Taxonomy" id="1423730"/>
    <lineage>
        <taxon>Bacteria</taxon>
        <taxon>Bacillati</taxon>
        <taxon>Bacillota</taxon>
        <taxon>Bacilli</taxon>
        <taxon>Lactobacillales</taxon>
        <taxon>Lactobacillaceae</taxon>
        <taxon>Lacticaseibacillus</taxon>
    </lineage>
</organism>
<dbReference type="SMART" id="SM00342">
    <property type="entry name" value="HTH_ARAC"/>
    <property type="match status" value="1"/>
</dbReference>
<dbReference type="InterPro" id="IPR009057">
    <property type="entry name" value="Homeodomain-like_sf"/>
</dbReference>
<dbReference type="PROSITE" id="PS00041">
    <property type="entry name" value="HTH_ARAC_FAMILY_1"/>
    <property type="match status" value="1"/>
</dbReference>
<evidence type="ECO:0000313" key="6">
    <source>
        <dbReference type="Proteomes" id="UP000050865"/>
    </source>
</evidence>
<dbReference type="GO" id="GO:0003700">
    <property type="term" value="F:DNA-binding transcription factor activity"/>
    <property type="evidence" value="ECO:0007669"/>
    <property type="project" value="InterPro"/>
</dbReference>
<dbReference type="InterPro" id="IPR018060">
    <property type="entry name" value="HTH_AraC"/>
</dbReference>
<evidence type="ECO:0000256" key="1">
    <source>
        <dbReference type="ARBA" id="ARBA00023015"/>
    </source>
</evidence>
<dbReference type="Gene3D" id="1.10.10.60">
    <property type="entry name" value="Homeodomain-like"/>
    <property type="match status" value="2"/>
</dbReference>
<dbReference type="Pfam" id="PF02311">
    <property type="entry name" value="AraC_binding"/>
    <property type="match status" value="1"/>
</dbReference>
<feature type="domain" description="HTH araC/xylS-type" evidence="4">
    <location>
        <begin position="181"/>
        <end position="279"/>
    </location>
</feature>
<accession>A0A0R2EWV6</accession>
<gene>
    <name evidence="5" type="ORF">FC75_GL000708</name>
</gene>
<dbReference type="PROSITE" id="PS01124">
    <property type="entry name" value="HTH_ARAC_FAMILY_2"/>
    <property type="match status" value="1"/>
</dbReference>
<evidence type="ECO:0000256" key="3">
    <source>
        <dbReference type="ARBA" id="ARBA00023163"/>
    </source>
</evidence>
<dbReference type="CDD" id="cd06986">
    <property type="entry name" value="cupin_MmsR-like_N"/>
    <property type="match status" value="1"/>
</dbReference>
<dbReference type="STRING" id="1423730.FC75_GL000708"/>
<dbReference type="PATRIC" id="fig|1423730.4.peg.741"/>
<keyword evidence="6" id="KW-1185">Reference proteome</keyword>
<dbReference type="Proteomes" id="UP000050865">
    <property type="component" value="Unassembled WGS sequence"/>
</dbReference>
<evidence type="ECO:0000313" key="5">
    <source>
        <dbReference type="EMBL" id="KRN18357.1"/>
    </source>
</evidence>
<keyword evidence="3" id="KW-0804">Transcription</keyword>
<dbReference type="PANTHER" id="PTHR43280:SF30">
    <property type="entry name" value="MMSAB OPERON REGULATORY PROTEIN"/>
    <property type="match status" value="1"/>
</dbReference>
<keyword evidence="2" id="KW-0238">DNA-binding</keyword>
<name>A0A0R2EWV6_9LACO</name>
<evidence type="ECO:0000256" key="2">
    <source>
        <dbReference type="ARBA" id="ARBA00023125"/>
    </source>
</evidence>
<sequence length="284" mass="32378">MSTNYEANRIDDFSSLNRNTNLDINVYTCGSERCDPDHAYGPTVRSGYMVYFVLAGEGSYTVRNHYYPLHTGQGFVIEPHTLIRFQADHQKPWTYLWIGFSGRSAERYLRTTALNNSNPTFTFEANGAVVQAAQAVISASHTQRNRNLLMTGKLYEFLFQLSSSYPTTQISTSLDQKEVLESALFYIANNYGESLSVKDIAASLHIDRTYLHRLFVKHVGQSPQQYIRNYRIQRATQLLLETSYPIQVIARAVGYQNSFSFSKAFSQLAGSSPRTYRQEHSLQK</sequence>